<evidence type="ECO:0000313" key="1">
    <source>
        <dbReference type="EnsemblPlants" id="AVESA.00010b.r2.4DG0742740.1.CDS"/>
    </source>
</evidence>
<sequence length="184" mass="20271">MAAAVSKVLDDENLLGEIIIRVGFPTTLMCAALVCKSWFCHISDRKFLSRFRKLNPPRLLGVYIDNDTGPTPQFVPMLPQPPELAAVVRRVASHNLGGHKQLGILDCRNGNVFTRRHGGGELVHGVYRPLFPDSGLCIVPPLPTPQDSVQLVCAQILSKEEEGSLSYLYVLAEWVAIAKPQVYP</sequence>
<dbReference type="EnsemblPlants" id="AVESA.00010b.r2.4DG0742740.1">
    <property type="protein sequence ID" value="AVESA.00010b.r2.4DG0742740.1.CDS"/>
    <property type="gene ID" value="AVESA.00010b.r2.4DG0742740"/>
</dbReference>
<dbReference type="Proteomes" id="UP001732700">
    <property type="component" value="Chromosome 4D"/>
</dbReference>
<reference evidence="1" key="1">
    <citation type="submission" date="2021-05" db="EMBL/GenBank/DDBJ databases">
        <authorList>
            <person name="Scholz U."/>
            <person name="Mascher M."/>
            <person name="Fiebig A."/>
        </authorList>
    </citation>
    <scope>NUCLEOTIDE SEQUENCE [LARGE SCALE GENOMIC DNA]</scope>
</reference>
<reference evidence="1" key="2">
    <citation type="submission" date="2025-09" db="UniProtKB">
        <authorList>
            <consortium name="EnsemblPlants"/>
        </authorList>
    </citation>
    <scope>IDENTIFICATION</scope>
</reference>
<organism evidence="1 2">
    <name type="scientific">Avena sativa</name>
    <name type="common">Oat</name>
    <dbReference type="NCBI Taxonomy" id="4498"/>
    <lineage>
        <taxon>Eukaryota</taxon>
        <taxon>Viridiplantae</taxon>
        <taxon>Streptophyta</taxon>
        <taxon>Embryophyta</taxon>
        <taxon>Tracheophyta</taxon>
        <taxon>Spermatophyta</taxon>
        <taxon>Magnoliopsida</taxon>
        <taxon>Liliopsida</taxon>
        <taxon>Poales</taxon>
        <taxon>Poaceae</taxon>
        <taxon>BOP clade</taxon>
        <taxon>Pooideae</taxon>
        <taxon>Poodae</taxon>
        <taxon>Poeae</taxon>
        <taxon>Poeae Chloroplast Group 1 (Aveneae type)</taxon>
        <taxon>Aveninae</taxon>
        <taxon>Avena</taxon>
    </lineage>
</organism>
<accession>A0ACD5X592</accession>
<name>A0ACD5X592_AVESA</name>
<protein>
    <submittedName>
        <fullName evidence="1">Uncharacterized protein</fullName>
    </submittedName>
</protein>
<proteinExistence type="predicted"/>
<evidence type="ECO:0000313" key="2">
    <source>
        <dbReference type="Proteomes" id="UP001732700"/>
    </source>
</evidence>
<keyword evidence="2" id="KW-1185">Reference proteome</keyword>